<gene>
    <name evidence="8" type="ORF">BALG_01863</name>
</gene>
<evidence type="ECO:0000256" key="5">
    <source>
        <dbReference type="ARBA" id="ARBA00022764"/>
    </source>
</evidence>
<keyword evidence="4 6" id="KW-0732">Signal</keyword>
<comment type="similarity">
    <text evidence="2">Belongs to the bacterial solute-binding protein 5 family.</text>
</comment>
<proteinExistence type="inferred from homology"/>
<accession>A0A0E1WUL7</accession>
<dbReference type="Proteomes" id="UP000004659">
    <property type="component" value="Unassembled WGS sequence"/>
</dbReference>
<dbReference type="PROSITE" id="PS01040">
    <property type="entry name" value="SBP_BACTERIAL_5"/>
    <property type="match status" value="1"/>
</dbReference>
<evidence type="ECO:0000256" key="3">
    <source>
        <dbReference type="ARBA" id="ARBA00022448"/>
    </source>
</evidence>
<dbReference type="AlphaFoldDB" id="A0A0E1WUL7"/>
<reference evidence="8" key="1">
    <citation type="submission" date="2009-01" db="EMBL/GenBank/DDBJ databases">
        <title>The Genome Sequence of Brucella pinnipedialis M292/94/1.</title>
        <authorList>
            <consortium name="The Broad Institute Genome Sequencing Platform"/>
            <person name="Ward D."/>
            <person name="Young S.K."/>
            <person name="Kodira C.D."/>
            <person name="Zeng Q."/>
            <person name="Koehrsen M."/>
            <person name="Alvarado L."/>
            <person name="Berlin A."/>
            <person name="Borenstein D."/>
            <person name="Chen Z."/>
            <person name="Engels R."/>
            <person name="Freedman E."/>
            <person name="Gellesch M."/>
            <person name="Goldberg J."/>
            <person name="Griggs A."/>
            <person name="Gujja S."/>
            <person name="Heiman D."/>
            <person name="Hepburn T."/>
            <person name="Howarth C."/>
            <person name="Jen D."/>
            <person name="Larson L."/>
            <person name="Lewis B."/>
            <person name="Mehta T."/>
            <person name="Park D."/>
            <person name="Pearson M."/>
            <person name="Roberts A."/>
            <person name="Saif S."/>
            <person name="Shea T."/>
            <person name="Shenoy N."/>
            <person name="Sisk P."/>
            <person name="Stolte C."/>
            <person name="Sykes S."/>
            <person name="Walk T."/>
            <person name="White J."/>
            <person name="Yandava C."/>
            <person name="Whatmore A.M."/>
            <person name="Perrett L.L."/>
            <person name="O'Callaghan D."/>
            <person name="Nusbaum C."/>
            <person name="Galagan J."/>
            <person name="Birren B."/>
        </authorList>
    </citation>
    <scope>NUCLEOTIDE SEQUENCE [LARGE SCALE GENOMIC DNA]</scope>
    <source>
        <strain evidence="8">M292/94/1</strain>
    </source>
</reference>
<name>A0A0E1WUL7_9HYPH</name>
<dbReference type="Gene3D" id="3.10.105.10">
    <property type="entry name" value="Dipeptide-binding Protein, Domain 3"/>
    <property type="match status" value="1"/>
</dbReference>
<dbReference type="InterPro" id="IPR023765">
    <property type="entry name" value="SBP_5_CS"/>
</dbReference>
<keyword evidence="5" id="KW-0574">Periplasm</keyword>
<evidence type="ECO:0000256" key="2">
    <source>
        <dbReference type="ARBA" id="ARBA00005695"/>
    </source>
</evidence>
<sequence>MLHLGTFVRPASRRAIISSVLLAIAFLPVTAVAQDSSVFVYADAGEPTTLDPARTNTNYEFTVTRSVYDRLINYDLDDPSSLQPGLAVEWTQDGNAWIVKLREGVKFHDGTSFDAEDVKATLDRLLKLKLGQSYLVSEITGVTVIDPATVRIETAQPNVFLPANLSKIEMLSSDDIAAHGGEGDTFFAEGGNGTGPYKLVNWKRGVQIELERNTDWWGKFSDKPFDRIVDRFVEDGANRARGVEGGEFDMANFIPLDDAIRIAAQPGFKLIEGNNLWAWPAIYLNTQKAPTDNADFRKALVKAFDYQAMLDFSHGKATTPRGPIPDWFPLSPEAQEPEIVTNLDEASAALEKSGIQNATMSCSIPAGFPEFRFAATILQASAAQLGVTVEVDERPTVEALKAIKNNETNCFAIGNANLSPADATKFFAAHYSRNGHYNAAKLDLPELEKIIADMPTVTQQSERAAQLKRAFELIVDSNAIIWTARPKTLVIQPDRITGYRVDPAEYINIRFWEIGQAK</sequence>
<dbReference type="SUPFAM" id="SSF53850">
    <property type="entry name" value="Periplasmic binding protein-like II"/>
    <property type="match status" value="1"/>
</dbReference>
<evidence type="ECO:0000256" key="1">
    <source>
        <dbReference type="ARBA" id="ARBA00004418"/>
    </source>
</evidence>
<evidence type="ECO:0000256" key="4">
    <source>
        <dbReference type="ARBA" id="ARBA00022729"/>
    </source>
</evidence>
<dbReference type="GO" id="GO:1904680">
    <property type="term" value="F:peptide transmembrane transporter activity"/>
    <property type="evidence" value="ECO:0007669"/>
    <property type="project" value="TreeGrafter"/>
</dbReference>
<dbReference type="GeneID" id="29596042"/>
<dbReference type="RefSeq" id="WP_004682533.1">
    <property type="nucleotide sequence ID" value="NZ_EQ999534.1"/>
</dbReference>
<dbReference type="GO" id="GO:0015833">
    <property type="term" value="P:peptide transport"/>
    <property type="evidence" value="ECO:0007669"/>
    <property type="project" value="TreeGrafter"/>
</dbReference>
<feature type="chain" id="PRO_5002388787" evidence="6">
    <location>
        <begin position="34"/>
        <end position="518"/>
    </location>
</feature>
<dbReference type="PANTHER" id="PTHR30290">
    <property type="entry name" value="PERIPLASMIC BINDING COMPONENT OF ABC TRANSPORTER"/>
    <property type="match status" value="1"/>
</dbReference>
<dbReference type="Pfam" id="PF00496">
    <property type="entry name" value="SBP_bac_5"/>
    <property type="match status" value="1"/>
</dbReference>
<dbReference type="GO" id="GO:0030288">
    <property type="term" value="C:outer membrane-bounded periplasmic space"/>
    <property type="evidence" value="ECO:0007669"/>
    <property type="project" value="UniProtKB-ARBA"/>
</dbReference>
<feature type="signal peptide" evidence="6">
    <location>
        <begin position="1"/>
        <end position="33"/>
    </location>
</feature>
<keyword evidence="3" id="KW-0813">Transport</keyword>
<dbReference type="InterPro" id="IPR030678">
    <property type="entry name" value="Peptide/Ni-bd"/>
</dbReference>
<dbReference type="Gene3D" id="3.40.190.10">
    <property type="entry name" value="Periplasmic binding protein-like II"/>
    <property type="match status" value="1"/>
</dbReference>
<dbReference type="PANTHER" id="PTHR30290:SF10">
    <property type="entry name" value="PERIPLASMIC OLIGOPEPTIDE-BINDING PROTEIN-RELATED"/>
    <property type="match status" value="1"/>
</dbReference>
<dbReference type="CDD" id="cd08512">
    <property type="entry name" value="PBP2_NikA_DppA_OppA_like_7"/>
    <property type="match status" value="1"/>
</dbReference>
<comment type="subcellular location">
    <subcellularLocation>
        <location evidence="1">Periplasm</location>
    </subcellularLocation>
</comment>
<evidence type="ECO:0000256" key="6">
    <source>
        <dbReference type="SAM" id="SignalP"/>
    </source>
</evidence>
<dbReference type="InterPro" id="IPR039424">
    <property type="entry name" value="SBP_5"/>
</dbReference>
<protein>
    <submittedName>
        <fullName evidence="8">Glutathione-binding protein gsiB</fullName>
    </submittedName>
</protein>
<evidence type="ECO:0000259" key="7">
    <source>
        <dbReference type="Pfam" id="PF00496"/>
    </source>
</evidence>
<feature type="domain" description="Solute-binding protein family 5" evidence="7">
    <location>
        <begin position="82"/>
        <end position="435"/>
    </location>
</feature>
<dbReference type="HOGENOM" id="CLU_017028_7_4_5"/>
<dbReference type="InterPro" id="IPR000914">
    <property type="entry name" value="SBP_5_dom"/>
</dbReference>
<organism evidence="8">
    <name type="scientific">Brucella pinnipedialis M292/94/1</name>
    <dbReference type="NCBI Taxonomy" id="520462"/>
    <lineage>
        <taxon>Bacteria</taxon>
        <taxon>Pseudomonadati</taxon>
        <taxon>Pseudomonadota</taxon>
        <taxon>Alphaproteobacteria</taxon>
        <taxon>Hyphomicrobiales</taxon>
        <taxon>Brucellaceae</taxon>
        <taxon>Brucella/Ochrobactrum group</taxon>
        <taxon>Brucella</taxon>
    </lineage>
</organism>
<evidence type="ECO:0000313" key="8">
    <source>
        <dbReference type="EMBL" id="EEZ28510.1"/>
    </source>
</evidence>
<dbReference type="GO" id="GO:0043190">
    <property type="term" value="C:ATP-binding cassette (ABC) transporter complex"/>
    <property type="evidence" value="ECO:0007669"/>
    <property type="project" value="InterPro"/>
</dbReference>
<dbReference type="PIRSF" id="PIRSF002741">
    <property type="entry name" value="MppA"/>
    <property type="match status" value="1"/>
</dbReference>
<dbReference type="EMBL" id="EQ999534">
    <property type="protein sequence ID" value="EEZ28510.1"/>
    <property type="molecule type" value="Genomic_DNA"/>
</dbReference>